<dbReference type="Pfam" id="PF17919">
    <property type="entry name" value="RT_RNaseH_2"/>
    <property type="match status" value="1"/>
</dbReference>
<feature type="domain" description="Integrase catalytic" evidence="2">
    <location>
        <begin position="828"/>
        <end position="908"/>
    </location>
</feature>
<dbReference type="InterPro" id="IPR041577">
    <property type="entry name" value="RT_RNaseH_2"/>
</dbReference>
<dbReference type="SUPFAM" id="SSF56672">
    <property type="entry name" value="DNA/RNA polymerases"/>
    <property type="match status" value="1"/>
</dbReference>
<comment type="caution">
    <text evidence="3">The sequence shown here is derived from an EMBL/GenBank/DDBJ whole genome shotgun (WGS) entry which is preliminary data.</text>
</comment>
<keyword evidence="3" id="KW-0548">Nucleotidyltransferase</keyword>
<reference evidence="4" key="1">
    <citation type="submission" date="2017-03" db="EMBL/GenBank/DDBJ databases">
        <title>Phytopthora megakarya and P. palmivora, two closely related causual agents of cacao black pod achieved similar genome size and gene model numbers by different mechanisms.</title>
        <authorList>
            <person name="Ali S."/>
            <person name="Shao J."/>
            <person name="Larry D.J."/>
            <person name="Kronmiller B."/>
            <person name="Shen D."/>
            <person name="Strem M.D."/>
            <person name="Melnick R.L."/>
            <person name="Guiltinan M.J."/>
            <person name="Tyler B.M."/>
            <person name="Meinhardt L.W."/>
            <person name="Bailey B.A."/>
        </authorList>
    </citation>
    <scope>NUCLEOTIDE SEQUENCE [LARGE SCALE GENOMIC DNA]</scope>
    <source>
        <strain evidence="4">zdho120</strain>
    </source>
</reference>
<dbReference type="PANTHER" id="PTHR37984">
    <property type="entry name" value="PROTEIN CBG26694"/>
    <property type="match status" value="1"/>
</dbReference>
<dbReference type="InterPro" id="IPR041588">
    <property type="entry name" value="Integrase_H2C2"/>
</dbReference>
<name>A0A225WIC7_9STRA</name>
<dbReference type="CDD" id="cd09274">
    <property type="entry name" value="RNase_HI_RT_Ty3"/>
    <property type="match status" value="1"/>
</dbReference>
<dbReference type="Pfam" id="PF17921">
    <property type="entry name" value="Integrase_H2C2"/>
    <property type="match status" value="1"/>
</dbReference>
<proteinExistence type="predicted"/>
<dbReference type="Gene3D" id="3.30.420.10">
    <property type="entry name" value="Ribonuclease H-like superfamily/Ribonuclease H"/>
    <property type="match status" value="1"/>
</dbReference>
<keyword evidence="4" id="KW-1185">Reference proteome</keyword>
<evidence type="ECO:0000259" key="2">
    <source>
        <dbReference type="PROSITE" id="PS50994"/>
    </source>
</evidence>
<dbReference type="InterPro" id="IPR043502">
    <property type="entry name" value="DNA/RNA_pol_sf"/>
</dbReference>
<dbReference type="GO" id="GO:0003676">
    <property type="term" value="F:nucleic acid binding"/>
    <property type="evidence" value="ECO:0007669"/>
    <property type="project" value="InterPro"/>
</dbReference>
<evidence type="ECO:0000313" key="4">
    <source>
        <dbReference type="Proteomes" id="UP000198211"/>
    </source>
</evidence>
<evidence type="ECO:0000256" key="1">
    <source>
        <dbReference type="ARBA" id="ARBA00023268"/>
    </source>
</evidence>
<dbReference type="Gene3D" id="1.10.340.70">
    <property type="match status" value="1"/>
</dbReference>
<gene>
    <name evidence="3" type="ORF">PHMEG_0008746</name>
</gene>
<protein>
    <submittedName>
        <fullName evidence="3">Reverse transcriptase</fullName>
    </submittedName>
</protein>
<dbReference type="CDD" id="cd01647">
    <property type="entry name" value="RT_LTR"/>
    <property type="match status" value="1"/>
</dbReference>
<dbReference type="PROSITE" id="PS50994">
    <property type="entry name" value="INTEGRASE"/>
    <property type="match status" value="1"/>
</dbReference>
<dbReference type="InterPro" id="IPR012337">
    <property type="entry name" value="RNaseH-like_sf"/>
</dbReference>
<evidence type="ECO:0000313" key="3">
    <source>
        <dbReference type="EMBL" id="OWZ17322.1"/>
    </source>
</evidence>
<organism evidence="3 4">
    <name type="scientific">Phytophthora megakarya</name>
    <dbReference type="NCBI Taxonomy" id="4795"/>
    <lineage>
        <taxon>Eukaryota</taxon>
        <taxon>Sar</taxon>
        <taxon>Stramenopiles</taxon>
        <taxon>Oomycota</taxon>
        <taxon>Peronosporomycetes</taxon>
        <taxon>Peronosporales</taxon>
        <taxon>Peronosporaceae</taxon>
        <taxon>Phytophthora</taxon>
    </lineage>
</organism>
<keyword evidence="1" id="KW-0511">Multifunctional enzyme</keyword>
<dbReference type="Proteomes" id="UP000198211">
    <property type="component" value="Unassembled WGS sequence"/>
</dbReference>
<dbReference type="InterPro" id="IPR036397">
    <property type="entry name" value="RNaseH_sf"/>
</dbReference>
<dbReference type="GO" id="GO:0003964">
    <property type="term" value="F:RNA-directed DNA polymerase activity"/>
    <property type="evidence" value="ECO:0007669"/>
    <property type="project" value="UniProtKB-KW"/>
</dbReference>
<dbReference type="PANTHER" id="PTHR37984:SF5">
    <property type="entry name" value="PROTEIN NYNRIN-LIKE"/>
    <property type="match status" value="1"/>
</dbReference>
<dbReference type="GO" id="GO:0015074">
    <property type="term" value="P:DNA integration"/>
    <property type="evidence" value="ECO:0007669"/>
    <property type="project" value="InterPro"/>
</dbReference>
<dbReference type="InterPro" id="IPR050951">
    <property type="entry name" value="Retrovirus_Pol_polyprotein"/>
</dbReference>
<dbReference type="SUPFAM" id="SSF53098">
    <property type="entry name" value="Ribonuclease H-like"/>
    <property type="match status" value="1"/>
</dbReference>
<dbReference type="InterPro" id="IPR043128">
    <property type="entry name" value="Rev_trsase/Diguanyl_cyclase"/>
</dbReference>
<dbReference type="Gene3D" id="3.30.70.270">
    <property type="match status" value="1"/>
</dbReference>
<keyword evidence="3" id="KW-0808">Transferase</keyword>
<dbReference type="AlphaFoldDB" id="A0A225WIC7"/>
<sequence length="908" mass="101544">MTSAAHDECDGPSCAVCKHAACAGPEEGSQDVSNVVKQWFPRSDEQRLSDDTDVVEYDLPLAVEHEFPRVVERELPEEEKEEVVERGLPQVVERVFPRVVERELPVEVDALKSCVPRVRTGEMSRCPSSAVMIERGLSSSAAVDDIPRPVRRRGRSKPRRPRVLLNDSVGTEAEVISVLVKSSGPSRVCDIAVGHPPRDAAAIMQLPDLPCKHFLSDLKKGGIEQVCMFMHEATASAAAVEVDADDRASDTRTGLKGAEPKCANEARYAAQSLPALESSGNPVAPLVREYIDIFSDKVPAVLPPNRGVQHEIDLVPGAKYCVTRQWPLSRDQVETIDAFFESRRQAGHAERCHHSSTNANSTEDMVLDTMSGSTKYSAIDLMDGFYRNLMREEDVSLTAVSTLSGMLWNEFAPSYFDDIFIHSRAEDGMTDVEVHLDHLHQVFEVMRENKLHANLKKCIFCAPEIPVLGSYVSKQGVRADPEKIEAICAWTVLQNQKQPDATWSWCPEHQTSFDAVKTSLSTAPVLMLPDHTKPFHVVCNASDFLIGCALMQFDNDGRERVVSYQSRQLKQAEWSYPAHDKELLAMRYALIKFRVYLLGEKTFAIYTDHVSLRTATKSPHLSEGMARWLSLFYEYNFVVHYKPGKTNILADALSRRPDYVQSGRHAIGGKDDDECAVCVAEGVAAGEVAATSPLRDMIATAYGSDAECAEMLKYLRDPSNTARRRLSLRSRARVDHYALGDNLLTYCVDRSDPPRIVVPLDDDLRARLIHEFHDTSSGGREKTFTSLSRDFYWPHMYKWVRKWVRSCEACRRVESSPSKRAPLRPLPVATDPWSSVKMDFDFRLPLAQGCTGVLVFVDRFSKMVHLAPVTDSVTAVQSAAIFLDIVYRHHGLPSSMVSDRDPRFIAAF</sequence>
<dbReference type="InterPro" id="IPR001584">
    <property type="entry name" value="Integrase_cat-core"/>
</dbReference>
<accession>A0A225WIC7</accession>
<dbReference type="Gene3D" id="3.10.20.370">
    <property type="match status" value="1"/>
</dbReference>
<dbReference type="EMBL" id="NBNE01000773">
    <property type="protein sequence ID" value="OWZ17322.1"/>
    <property type="molecule type" value="Genomic_DNA"/>
</dbReference>
<keyword evidence="3" id="KW-0695">RNA-directed DNA polymerase</keyword>